<feature type="compositionally biased region" description="Polar residues" evidence="1">
    <location>
        <begin position="77"/>
        <end position="96"/>
    </location>
</feature>
<feature type="region of interest" description="Disordered" evidence="1">
    <location>
        <begin position="18"/>
        <end position="117"/>
    </location>
</feature>
<proteinExistence type="predicted"/>
<evidence type="ECO:0000256" key="1">
    <source>
        <dbReference type="SAM" id="MobiDB-lite"/>
    </source>
</evidence>
<dbReference type="Proteomes" id="UP000299102">
    <property type="component" value="Unassembled WGS sequence"/>
</dbReference>
<gene>
    <name evidence="3" type="ORF">EVAR_92932_1</name>
</gene>
<sequence length="398" mass="44322">MGYECIRYNARNCIAMKSEDKNEQPSCSSQATRVPPPVPARTFRAQNASAETKNPSKNCKKRREKNLPKDTERSDIMKTSNANQLRGNAETVSTKNRPQTRRLRPPPRESTPKSEQFVDCSEFRVVFTNRPSRGHPDKQANEDHTRSVSGGGTGRATSLMEPTTEEDDHEPDVASRVGPPRGLAARNCARRCKQIYQKEDCTTSLNLNSVLNRNISSNSSSRHYILIKHRRQPHSRVAVTKPKRVAPAGFGGANVGRSLGTGAGIGVPQSGGHGSALDEVGPAPRERNTSDSRKMAEKPTAKERPPQKPILRINEPIHGQNTCLGKYFFFWNIPISSENKMEDDSIDEPTPKSQSVCRRRRLRRRDAACMGKFGQWFVILAMFCVVIASVMIVAFVNK</sequence>
<evidence type="ECO:0000313" key="4">
    <source>
        <dbReference type="Proteomes" id="UP000299102"/>
    </source>
</evidence>
<keyword evidence="4" id="KW-1185">Reference proteome</keyword>
<dbReference type="AlphaFoldDB" id="A0A4C1TDF5"/>
<feature type="compositionally biased region" description="Gly residues" evidence="1">
    <location>
        <begin position="262"/>
        <end position="274"/>
    </location>
</feature>
<organism evidence="3 4">
    <name type="scientific">Eumeta variegata</name>
    <name type="common">Bagworm moth</name>
    <name type="synonym">Eumeta japonica</name>
    <dbReference type="NCBI Taxonomy" id="151549"/>
    <lineage>
        <taxon>Eukaryota</taxon>
        <taxon>Metazoa</taxon>
        <taxon>Ecdysozoa</taxon>
        <taxon>Arthropoda</taxon>
        <taxon>Hexapoda</taxon>
        <taxon>Insecta</taxon>
        <taxon>Pterygota</taxon>
        <taxon>Neoptera</taxon>
        <taxon>Endopterygota</taxon>
        <taxon>Lepidoptera</taxon>
        <taxon>Glossata</taxon>
        <taxon>Ditrysia</taxon>
        <taxon>Tineoidea</taxon>
        <taxon>Psychidae</taxon>
        <taxon>Oiketicinae</taxon>
        <taxon>Eumeta</taxon>
    </lineage>
</organism>
<feature type="region of interest" description="Disordered" evidence="1">
    <location>
        <begin position="262"/>
        <end position="312"/>
    </location>
</feature>
<evidence type="ECO:0000256" key="2">
    <source>
        <dbReference type="SAM" id="Phobius"/>
    </source>
</evidence>
<name>A0A4C1TDF5_EUMVA</name>
<evidence type="ECO:0000313" key="3">
    <source>
        <dbReference type="EMBL" id="GBP11427.1"/>
    </source>
</evidence>
<feature type="region of interest" description="Disordered" evidence="1">
    <location>
        <begin position="129"/>
        <end position="182"/>
    </location>
</feature>
<feature type="compositionally biased region" description="Basic and acidic residues" evidence="1">
    <location>
        <begin position="65"/>
        <end position="76"/>
    </location>
</feature>
<feature type="compositionally biased region" description="Polar residues" evidence="1">
    <location>
        <begin position="44"/>
        <end position="57"/>
    </location>
</feature>
<feature type="compositionally biased region" description="Basic and acidic residues" evidence="1">
    <location>
        <begin position="134"/>
        <end position="146"/>
    </location>
</feature>
<keyword evidence="2" id="KW-1133">Transmembrane helix</keyword>
<feature type="transmembrane region" description="Helical" evidence="2">
    <location>
        <begin position="373"/>
        <end position="396"/>
    </location>
</feature>
<keyword evidence="2" id="KW-0812">Transmembrane</keyword>
<comment type="caution">
    <text evidence="3">The sequence shown here is derived from an EMBL/GenBank/DDBJ whole genome shotgun (WGS) entry which is preliminary data.</text>
</comment>
<dbReference type="EMBL" id="BGZK01000046">
    <property type="protein sequence ID" value="GBP11427.1"/>
    <property type="molecule type" value="Genomic_DNA"/>
</dbReference>
<feature type="compositionally biased region" description="Basic and acidic residues" evidence="1">
    <location>
        <begin position="284"/>
        <end position="306"/>
    </location>
</feature>
<accession>A0A4C1TDF5</accession>
<reference evidence="3 4" key="1">
    <citation type="journal article" date="2019" name="Commun. Biol.">
        <title>The bagworm genome reveals a unique fibroin gene that provides high tensile strength.</title>
        <authorList>
            <person name="Kono N."/>
            <person name="Nakamura H."/>
            <person name="Ohtoshi R."/>
            <person name="Tomita M."/>
            <person name="Numata K."/>
            <person name="Arakawa K."/>
        </authorList>
    </citation>
    <scope>NUCLEOTIDE SEQUENCE [LARGE SCALE GENOMIC DNA]</scope>
</reference>
<keyword evidence="2" id="KW-0472">Membrane</keyword>
<protein>
    <submittedName>
        <fullName evidence="3">Uncharacterized protein</fullName>
    </submittedName>
</protein>